<reference evidence="3" key="2">
    <citation type="submission" date="2020-10" db="UniProtKB">
        <authorList>
            <consortium name="WormBaseParasite"/>
        </authorList>
    </citation>
    <scope>IDENTIFICATION</scope>
</reference>
<evidence type="ECO:0000313" key="2">
    <source>
        <dbReference type="Proteomes" id="UP000492821"/>
    </source>
</evidence>
<feature type="transmembrane region" description="Helical" evidence="1">
    <location>
        <begin position="69"/>
        <end position="91"/>
    </location>
</feature>
<proteinExistence type="predicted"/>
<dbReference type="Proteomes" id="UP000492821">
    <property type="component" value="Unassembled WGS sequence"/>
</dbReference>
<sequence length="219" mass="23977">MGLERMCAVVFPTIFRKFVAPNINLLIVFASIFASGFLIVPTTITLIWPTSNVRWSCGRKAAYGADFGLIDYSFNVIGFTAAFVFNIVALVSSMKVQQSGRNMAKLKCYTAIAFLSTLLISIPNLLSFINVFIGVSNILLTPAPILACANGAVQFVVYLTFNPEFLQRFFQIITFNRVKNIVKVKPPPNFTQVPSTSTRVPSTASKILACANGAVQFLV</sequence>
<reference evidence="2" key="1">
    <citation type="journal article" date="2013" name="Genetics">
        <title>The draft genome and transcriptome of Panagrellus redivivus are shaped by the harsh demands of a free-living lifestyle.</title>
        <authorList>
            <person name="Srinivasan J."/>
            <person name="Dillman A.R."/>
            <person name="Macchietto M.G."/>
            <person name="Heikkinen L."/>
            <person name="Lakso M."/>
            <person name="Fracchia K.M."/>
            <person name="Antoshechkin I."/>
            <person name="Mortazavi A."/>
            <person name="Wong G."/>
            <person name="Sternberg P.W."/>
        </authorList>
    </citation>
    <scope>NUCLEOTIDE SEQUENCE [LARGE SCALE GENOMIC DNA]</scope>
    <source>
        <strain evidence="2">MT8872</strain>
    </source>
</reference>
<organism evidence="2 3">
    <name type="scientific">Panagrellus redivivus</name>
    <name type="common">Microworm</name>
    <dbReference type="NCBI Taxonomy" id="6233"/>
    <lineage>
        <taxon>Eukaryota</taxon>
        <taxon>Metazoa</taxon>
        <taxon>Ecdysozoa</taxon>
        <taxon>Nematoda</taxon>
        <taxon>Chromadorea</taxon>
        <taxon>Rhabditida</taxon>
        <taxon>Tylenchina</taxon>
        <taxon>Panagrolaimomorpha</taxon>
        <taxon>Panagrolaimoidea</taxon>
        <taxon>Panagrolaimidae</taxon>
        <taxon>Panagrellus</taxon>
    </lineage>
</organism>
<feature type="transmembrane region" description="Helical" evidence="1">
    <location>
        <begin position="139"/>
        <end position="161"/>
    </location>
</feature>
<keyword evidence="1" id="KW-0812">Transmembrane</keyword>
<keyword evidence="1" id="KW-0472">Membrane</keyword>
<accession>A0A7E4VI08</accession>
<name>A0A7E4VI08_PANRE</name>
<keyword evidence="1" id="KW-1133">Transmembrane helix</keyword>
<dbReference type="AlphaFoldDB" id="A0A7E4VI08"/>
<protein>
    <submittedName>
        <fullName evidence="3">7TM_GPCR_Srx domain-containing protein</fullName>
    </submittedName>
</protein>
<keyword evidence="2" id="KW-1185">Reference proteome</keyword>
<dbReference type="SUPFAM" id="SSF81321">
    <property type="entry name" value="Family A G protein-coupled receptor-like"/>
    <property type="match status" value="1"/>
</dbReference>
<dbReference type="WBParaSite" id="Pan_g21206.t1">
    <property type="protein sequence ID" value="Pan_g21206.t1"/>
    <property type="gene ID" value="Pan_g21206"/>
</dbReference>
<feature type="transmembrane region" description="Helical" evidence="1">
    <location>
        <begin position="25"/>
        <end position="49"/>
    </location>
</feature>
<feature type="transmembrane region" description="Helical" evidence="1">
    <location>
        <begin position="112"/>
        <end position="133"/>
    </location>
</feature>
<evidence type="ECO:0000313" key="3">
    <source>
        <dbReference type="WBParaSite" id="Pan_g21206.t1"/>
    </source>
</evidence>
<dbReference type="Gene3D" id="1.20.1070.10">
    <property type="entry name" value="Rhodopsin 7-helix transmembrane proteins"/>
    <property type="match status" value="1"/>
</dbReference>
<evidence type="ECO:0000256" key="1">
    <source>
        <dbReference type="SAM" id="Phobius"/>
    </source>
</evidence>